<feature type="compositionally biased region" description="Basic residues" evidence="1">
    <location>
        <begin position="33"/>
        <end position="42"/>
    </location>
</feature>
<dbReference type="SMART" id="SM00256">
    <property type="entry name" value="FBOX"/>
    <property type="match status" value="1"/>
</dbReference>
<sequence>MVTTRGKKIKFDLDTSEVEFDDERDVERPAKPALKRRKTKKSKSGEEDSAFTPGSSPGKRKGKATLIQNQLITRRSGRGGKLRDLMNMPVDIFTEICSYLEPHDLRRLALTSKRLWDILMTKEVRHIWKTALTSVPDLPECPTDLNEPQYVCLLYSSECYTIGCTSRGTKADWFHRVRFCSTCYQPKMTGEWTLRHSWSRVELGLKDRTLSQIQEYFNSRHAMRSYSFRRGYYVEALKKAGTKYEALSEEEAEKYLSSLKERREYRIETGRAMREWKNRQLSSRADDIAAEKGARLESIEAKLLEMGWEREDFPMSNKEFKDLVLKDQKLTPKIWQNIRWKLESLLETSRNERLEGEKRQRRRNRESAICNFYRQIVRETMGLPFKHSRVGSILPAIEDILALPSIKPLLEADTETVTEGQWIEVAADVRYIVVKWWRDTLERLVQILEHDTAARPNEANNGDEGTVNSNSENETEEAILGSIEALSTKLSYATSVFGCTDPHHKKMFWFPHNIKHGLSCHSCSSMSELLDQLRPLDSNGQHLVQRLLADLELDPETVRSSEVVLEDQNQKKFLCTRCDESVARYMDLNDLIEHYLDHQKWFDDVKKAVRDSPDSCYPFQAVNSELPKIVNDHDWVSHDALLARQDNKERKEAVLKLQRSFRREELTDPLSETEGSDSVWSMLGGFVRRERTCMLCPTSYSPHPCSTRRIELHIRSKHDKVPDLKNDTTLEIFSLSNPCPS</sequence>
<dbReference type="PROSITE" id="PS50181">
    <property type="entry name" value="FBOX"/>
    <property type="match status" value="1"/>
</dbReference>
<feature type="region of interest" description="Disordered" evidence="1">
    <location>
        <begin position="21"/>
        <end position="64"/>
    </location>
</feature>
<dbReference type="InterPro" id="IPR001810">
    <property type="entry name" value="F-box_dom"/>
</dbReference>
<dbReference type="EMBL" id="KN822950">
    <property type="protein sequence ID" value="KIO33095.1"/>
    <property type="molecule type" value="Genomic_DNA"/>
</dbReference>
<evidence type="ECO:0000259" key="2">
    <source>
        <dbReference type="PROSITE" id="PS50181"/>
    </source>
</evidence>
<dbReference type="Proteomes" id="UP000054248">
    <property type="component" value="Unassembled WGS sequence"/>
</dbReference>
<dbReference type="InterPro" id="IPR036047">
    <property type="entry name" value="F-box-like_dom_sf"/>
</dbReference>
<evidence type="ECO:0000313" key="4">
    <source>
        <dbReference type="Proteomes" id="UP000054248"/>
    </source>
</evidence>
<feature type="domain" description="F-box" evidence="2">
    <location>
        <begin position="82"/>
        <end position="131"/>
    </location>
</feature>
<name>A0A0C3QKM2_9AGAM</name>
<dbReference type="HOGENOM" id="CLU_399584_0_0_1"/>
<dbReference type="AlphaFoldDB" id="A0A0C3QKM2"/>
<evidence type="ECO:0000313" key="3">
    <source>
        <dbReference type="EMBL" id="KIO33095.1"/>
    </source>
</evidence>
<protein>
    <recommendedName>
        <fullName evidence="2">F-box domain-containing protein</fullName>
    </recommendedName>
</protein>
<accession>A0A0C3QKM2</accession>
<dbReference type="Pfam" id="PF12937">
    <property type="entry name" value="F-box-like"/>
    <property type="match status" value="1"/>
</dbReference>
<dbReference type="CDD" id="cd09917">
    <property type="entry name" value="F-box_SF"/>
    <property type="match status" value="1"/>
</dbReference>
<feature type="region of interest" description="Disordered" evidence="1">
    <location>
        <begin position="455"/>
        <end position="474"/>
    </location>
</feature>
<reference evidence="4" key="2">
    <citation type="submission" date="2015-01" db="EMBL/GenBank/DDBJ databases">
        <title>Evolutionary Origins and Diversification of the Mycorrhizal Mutualists.</title>
        <authorList>
            <consortium name="DOE Joint Genome Institute"/>
            <consortium name="Mycorrhizal Genomics Consortium"/>
            <person name="Kohler A."/>
            <person name="Kuo A."/>
            <person name="Nagy L.G."/>
            <person name="Floudas D."/>
            <person name="Copeland A."/>
            <person name="Barry K.W."/>
            <person name="Cichocki N."/>
            <person name="Veneault-Fourrey C."/>
            <person name="LaButti K."/>
            <person name="Lindquist E.A."/>
            <person name="Lipzen A."/>
            <person name="Lundell T."/>
            <person name="Morin E."/>
            <person name="Murat C."/>
            <person name="Riley R."/>
            <person name="Ohm R."/>
            <person name="Sun H."/>
            <person name="Tunlid A."/>
            <person name="Henrissat B."/>
            <person name="Grigoriev I.V."/>
            <person name="Hibbett D.S."/>
            <person name="Martin F."/>
        </authorList>
    </citation>
    <scope>NUCLEOTIDE SEQUENCE [LARGE SCALE GENOMIC DNA]</scope>
    <source>
        <strain evidence="4">MUT 4182</strain>
    </source>
</reference>
<proteinExistence type="predicted"/>
<gene>
    <name evidence="3" type="ORF">M407DRAFT_17962</name>
</gene>
<reference evidence="3 4" key="1">
    <citation type="submission" date="2014-04" db="EMBL/GenBank/DDBJ databases">
        <authorList>
            <consortium name="DOE Joint Genome Institute"/>
            <person name="Kuo A."/>
            <person name="Girlanda M."/>
            <person name="Perotto S."/>
            <person name="Kohler A."/>
            <person name="Nagy L.G."/>
            <person name="Floudas D."/>
            <person name="Copeland A."/>
            <person name="Barry K.W."/>
            <person name="Cichocki N."/>
            <person name="Veneault-Fourrey C."/>
            <person name="LaButti K."/>
            <person name="Lindquist E.A."/>
            <person name="Lipzen A."/>
            <person name="Lundell T."/>
            <person name="Morin E."/>
            <person name="Murat C."/>
            <person name="Sun H."/>
            <person name="Tunlid A."/>
            <person name="Henrissat B."/>
            <person name="Grigoriev I.V."/>
            <person name="Hibbett D.S."/>
            <person name="Martin F."/>
            <person name="Nordberg H.P."/>
            <person name="Cantor M.N."/>
            <person name="Hua S.X."/>
        </authorList>
    </citation>
    <scope>NUCLEOTIDE SEQUENCE [LARGE SCALE GENOMIC DNA]</scope>
    <source>
        <strain evidence="3 4">MUT 4182</strain>
    </source>
</reference>
<dbReference type="STRING" id="1051891.A0A0C3QKM2"/>
<keyword evidence="4" id="KW-1185">Reference proteome</keyword>
<dbReference type="SUPFAM" id="SSF81383">
    <property type="entry name" value="F-box domain"/>
    <property type="match status" value="1"/>
</dbReference>
<dbReference type="OrthoDB" id="2322499at2759"/>
<evidence type="ECO:0000256" key="1">
    <source>
        <dbReference type="SAM" id="MobiDB-lite"/>
    </source>
</evidence>
<organism evidence="3 4">
    <name type="scientific">Tulasnella calospora MUT 4182</name>
    <dbReference type="NCBI Taxonomy" id="1051891"/>
    <lineage>
        <taxon>Eukaryota</taxon>
        <taxon>Fungi</taxon>
        <taxon>Dikarya</taxon>
        <taxon>Basidiomycota</taxon>
        <taxon>Agaricomycotina</taxon>
        <taxon>Agaricomycetes</taxon>
        <taxon>Cantharellales</taxon>
        <taxon>Tulasnellaceae</taxon>
        <taxon>Tulasnella</taxon>
    </lineage>
</organism>